<sequence>MEPVQKLFQHIDGEPFHFIVHPKVNNAEQVERLIILHGGDLIDWNNITKADFMCHEPIR</sequence>
<reference evidence="2" key="2">
    <citation type="submission" date="2015-01" db="EMBL/GenBank/DDBJ databases">
        <title>Evolutionary Origins and Diversification of the Mycorrhizal Mutualists.</title>
        <authorList>
            <consortium name="DOE Joint Genome Institute"/>
            <consortium name="Mycorrhizal Genomics Consortium"/>
            <person name="Kohler A."/>
            <person name="Kuo A."/>
            <person name="Nagy L.G."/>
            <person name="Floudas D."/>
            <person name="Copeland A."/>
            <person name="Barry K.W."/>
            <person name="Cichocki N."/>
            <person name="Veneault-Fourrey C."/>
            <person name="LaButti K."/>
            <person name="Lindquist E.A."/>
            <person name="Lipzen A."/>
            <person name="Lundell T."/>
            <person name="Morin E."/>
            <person name="Murat C."/>
            <person name="Riley R."/>
            <person name="Ohm R."/>
            <person name="Sun H."/>
            <person name="Tunlid A."/>
            <person name="Henrissat B."/>
            <person name="Grigoriev I.V."/>
            <person name="Hibbett D.S."/>
            <person name="Martin F."/>
        </authorList>
    </citation>
    <scope>NUCLEOTIDE SEQUENCE [LARGE SCALE GENOMIC DNA]</scope>
    <source>
        <strain evidence="2">MAFF 305830</strain>
    </source>
</reference>
<organism evidence="1 2">
    <name type="scientific">Serendipita vermifera MAFF 305830</name>
    <dbReference type="NCBI Taxonomy" id="933852"/>
    <lineage>
        <taxon>Eukaryota</taxon>
        <taxon>Fungi</taxon>
        <taxon>Dikarya</taxon>
        <taxon>Basidiomycota</taxon>
        <taxon>Agaricomycotina</taxon>
        <taxon>Agaricomycetes</taxon>
        <taxon>Sebacinales</taxon>
        <taxon>Serendipitaceae</taxon>
        <taxon>Serendipita</taxon>
    </lineage>
</organism>
<evidence type="ECO:0000313" key="1">
    <source>
        <dbReference type="EMBL" id="KIM26717.1"/>
    </source>
</evidence>
<proteinExistence type="predicted"/>
<dbReference type="AlphaFoldDB" id="A0A0C2XC48"/>
<gene>
    <name evidence="1" type="ORF">M408DRAFT_330471</name>
</gene>
<protein>
    <submittedName>
        <fullName evidence="1">Uncharacterized protein</fullName>
    </submittedName>
</protein>
<reference evidence="1 2" key="1">
    <citation type="submission" date="2014-04" db="EMBL/GenBank/DDBJ databases">
        <authorList>
            <consortium name="DOE Joint Genome Institute"/>
            <person name="Kuo A."/>
            <person name="Zuccaro A."/>
            <person name="Kohler A."/>
            <person name="Nagy L.G."/>
            <person name="Floudas D."/>
            <person name="Copeland A."/>
            <person name="Barry K.W."/>
            <person name="Cichocki N."/>
            <person name="Veneault-Fourrey C."/>
            <person name="LaButti K."/>
            <person name="Lindquist E.A."/>
            <person name="Lipzen A."/>
            <person name="Lundell T."/>
            <person name="Morin E."/>
            <person name="Murat C."/>
            <person name="Sun H."/>
            <person name="Tunlid A."/>
            <person name="Henrissat B."/>
            <person name="Grigoriev I.V."/>
            <person name="Hibbett D.S."/>
            <person name="Martin F."/>
            <person name="Nordberg H.P."/>
            <person name="Cantor M.N."/>
            <person name="Hua S.X."/>
        </authorList>
    </citation>
    <scope>NUCLEOTIDE SEQUENCE [LARGE SCALE GENOMIC DNA]</scope>
    <source>
        <strain evidence="1 2">MAFF 305830</strain>
    </source>
</reference>
<dbReference type="HOGENOM" id="CLU_2962353_0_0_1"/>
<dbReference type="EMBL" id="KN824304">
    <property type="protein sequence ID" value="KIM26717.1"/>
    <property type="molecule type" value="Genomic_DNA"/>
</dbReference>
<dbReference type="Proteomes" id="UP000054097">
    <property type="component" value="Unassembled WGS sequence"/>
</dbReference>
<evidence type="ECO:0000313" key="2">
    <source>
        <dbReference type="Proteomes" id="UP000054097"/>
    </source>
</evidence>
<keyword evidence="2" id="KW-1185">Reference proteome</keyword>
<accession>A0A0C2XC48</accession>
<name>A0A0C2XC48_SERVB</name>